<evidence type="ECO:0000256" key="1">
    <source>
        <dbReference type="ARBA" id="ARBA00007189"/>
    </source>
</evidence>
<dbReference type="InterPro" id="IPR016772">
    <property type="entry name" value="UCP020408"/>
</dbReference>
<dbReference type="Pfam" id="PF10087">
    <property type="entry name" value="DUF2325"/>
    <property type="match status" value="1"/>
</dbReference>
<accession>A0A1T1AUB4</accession>
<evidence type="ECO:0000313" key="3">
    <source>
        <dbReference type="Proteomes" id="UP000190750"/>
    </source>
</evidence>
<protein>
    <recommendedName>
        <fullName evidence="4">DUF2325 domain-containing protein</fullName>
    </recommendedName>
</protein>
<keyword evidence="3" id="KW-1185">Reference proteome</keyword>
<evidence type="ECO:0008006" key="4">
    <source>
        <dbReference type="Google" id="ProtNLM"/>
    </source>
</evidence>
<dbReference type="EMBL" id="MTJN01000002">
    <property type="protein sequence ID" value="OOV07613.1"/>
    <property type="molecule type" value="Genomic_DNA"/>
</dbReference>
<organism evidence="2 3">
    <name type="scientific">Rhodoferax fermentans</name>
    <dbReference type="NCBI Taxonomy" id="28066"/>
    <lineage>
        <taxon>Bacteria</taxon>
        <taxon>Pseudomonadati</taxon>
        <taxon>Pseudomonadota</taxon>
        <taxon>Betaproteobacteria</taxon>
        <taxon>Burkholderiales</taxon>
        <taxon>Comamonadaceae</taxon>
        <taxon>Rhodoferax</taxon>
    </lineage>
</organism>
<dbReference type="OrthoDB" id="5296275at2"/>
<reference evidence="2 3" key="1">
    <citation type="submission" date="2017-01" db="EMBL/GenBank/DDBJ databases">
        <title>Genome sequencing of Rhodoferax fermentans JCM 7819.</title>
        <authorList>
            <person name="Kim Y.J."/>
            <person name="Farh M.E.-A."/>
            <person name="Yang D.-C."/>
        </authorList>
    </citation>
    <scope>NUCLEOTIDE SEQUENCE [LARGE SCALE GENOMIC DNA]</scope>
    <source>
        <strain evidence="2 3">JCM 7819</strain>
    </source>
</reference>
<dbReference type="Proteomes" id="UP000190750">
    <property type="component" value="Unassembled WGS sequence"/>
</dbReference>
<dbReference type="STRING" id="28066.RF819_13500"/>
<evidence type="ECO:0000313" key="2">
    <source>
        <dbReference type="EMBL" id="OOV07613.1"/>
    </source>
</evidence>
<sequence length="205" mass="22572">MNLSPRDMDHVIGEHHALLRHCGQIQARCSDLVQTQATTIQQLQAQVMRLRAAVIVRDTALAWAREDRAELEASIPGLPKRVVLARRVETLLARLQDVMRERFHWQQAGPAQRLAASALGRPEDVAPVDDLASLESSLVAADLVICQTGCLSHGAYWRVQDHCQRTGKTCVLVAQPDAVRIVHIHHPQTHEAAADTASSQDMGPS</sequence>
<comment type="caution">
    <text evidence="2">The sequence shown here is derived from an EMBL/GenBank/DDBJ whole genome shotgun (WGS) entry which is preliminary data.</text>
</comment>
<comment type="similarity">
    <text evidence="1">Belongs to the UPF0751 family.</text>
</comment>
<gene>
    <name evidence="2" type="ORF">RF819_13500</name>
</gene>
<proteinExistence type="inferred from homology"/>
<name>A0A1T1AUB4_RHOFE</name>
<dbReference type="RefSeq" id="WP_078365464.1">
    <property type="nucleotide sequence ID" value="NZ_MTJN01000002.1"/>
</dbReference>
<dbReference type="AlphaFoldDB" id="A0A1T1AUB4"/>